<proteinExistence type="predicted"/>
<feature type="domain" description="MHC class II beta chain N-terminal" evidence="4">
    <location>
        <begin position="42"/>
        <end position="116"/>
    </location>
</feature>
<evidence type="ECO:0000313" key="5">
    <source>
        <dbReference type="Proteomes" id="UP000694915"/>
    </source>
</evidence>
<keyword evidence="3" id="KW-0472">Membrane</keyword>
<protein>
    <submittedName>
        <fullName evidence="6">HLA class II histocompatibility antigen, DRB1-4 beta chain-like</fullName>
    </submittedName>
</protein>
<evidence type="ECO:0000259" key="4">
    <source>
        <dbReference type="SMART" id="SM00921"/>
    </source>
</evidence>
<dbReference type="RefSeq" id="XP_005360490.1">
    <property type="nucleotide sequence ID" value="XM_005360433.2"/>
</dbReference>
<dbReference type="InterPro" id="IPR050160">
    <property type="entry name" value="MHC/Immunoglobulin"/>
</dbReference>
<reference evidence="6" key="1">
    <citation type="submission" date="2025-08" db="UniProtKB">
        <authorList>
            <consortium name="RefSeq"/>
        </authorList>
    </citation>
    <scope>IDENTIFICATION</scope>
</reference>
<evidence type="ECO:0000256" key="3">
    <source>
        <dbReference type="SAM" id="Phobius"/>
    </source>
</evidence>
<sequence>MVCLWLPRGPWVAAVILTLMVMSSSVALVRDPRPRFLQQVKSECHYSNGMEHVRYLQRHNYNQEEHLRYDSEVGKYQAVTELGQIQAEYWNSQKGFLEQKRAKVHTFCRFNYAIVEILTVQQRD</sequence>
<dbReference type="Proteomes" id="UP000694915">
    <property type="component" value="Linkage group LG2"/>
</dbReference>
<dbReference type="SUPFAM" id="SSF54452">
    <property type="entry name" value="MHC antigen-recognition domain"/>
    <property type="match status" value="1"/>
</dbReference>
<keyword evidence="3" id="KW-0812">Transmembrane</keyword>
<name>A0ABM0L7J3_MICOH</name>
<dbReference type="Gene3D" id="3.10.320.10">
    <property type="entry name" value="Class II Histocompatibility Antigen, M Beta Chain, Chain B, domain 1"/>
    <property type="match status" value="1"/>
</dbReference>
<keyword evidence="3" id="KW-1133">Transmembrane helix</keyword>
<dbReference type="InterPro" id="IPR014745">
    <property type="entry name" value="MHC_II_a/b_N"/>
</dbReference>
<dbReference type="PANTHER" id="PTHR19944">
    <property type="entry name" value="MHC CLASS II-RELATED"/>
    <property type="match status" value="1"/>
</dbReference>
<gene>
    <name evidence="6" type="primary">LOC101996807</name>
</gene>
<dbReference type="InterPro" id="IPR011162">
    <property type="entry name" value="MHC_I/II-like_Ag-recog"/>
</dbReference>
<evidence type="ECO:0000256" key="1">
    <source>
        <dbReference type="ARBA" id="ARBA00023157"/>
    </source>
</evidence>
<dbReference type="SMART" id="SM00921">
    <property type="entry name" value="MHC_II_beta"/>
    <property type="match status" value="1"/>
</dbReference>
<organism evidence="5 6">
    <name type="scientific">Microtus ochrogaster</name>
    <name type="common">Prairie vole</name>
    <dbReference type="NCBI Taxonomy" id="79684"/>
    <lineage>
        <taxon>Eukaryota</taxon>
        <taxon>Metazoa</taxon>
        <taxon>Chordata</taxon>
        <taxon>Craniata</taxon>
        <taxon>Vertebrata</taxon>
        <taxon>Euteleostomi</taxon>
        <taxon>Mammalia</taxon>
        <taxon>Eutheria</taxon>
        <taxon>Euarchontoglires</taxon>
        <taxon>Glires</taxon>
        <taxon>Rodentia</taxon>
        <taxon>Myomorpha</taxon>
        <taxon>Muroidea</taxon>
        <taxon>Cricetidae</taxon>
        <taxon>Arvicolinae</taxon>
        <taxon>Microtus</taxon>
    </lineage>
</organism>
<dbReference type="GeneID" id="101996807"/>
<dbReference type="InterPro" id="IPR000353">
    <property type="entry name" value="MHC_II_b_N"/>
</dbReference>
<keyword evidence="1" id="KW-1015">Disulfide bond</keyword>
<feature type="transmembrane region" description="Helical" evidence="3">
    <location>
        <begin position="12"/>
        <end position="29"/>
    </location>
</feature>
<accession>A0ABM0L7J3</accession>
<dbReference type="Pfam" id="PF00969">
    <property type="entry name" value="MHC_II_beta"/>
    <property type="match status" value="1"/>
</dbReference>
<dbReference type="PANTHER" id="PTHR19944:SF99">
    <property type="entry name" value="HLA CLASS II HISTOCOMPATIBILITY ANTIGEN, DRB1 BETA CHAIN"/>
    <property type="match status" value="1"/>
</dbReference>
<evidence type="ECO:0000313" key="6">
    <source>
        <dbReference type="RefSeq" id="XP_005360490.1"/>
    </source>
</evidence>
<keyword evidence="2" id="KW-0325">Glycoprotein</keyword>
<keyword evidence="5" id="KW-1185">Reference proteome</keyword>
<evidence type="ECO:0000256" key="2">
    <source>
        <dbReference type="ARBA" id="ARBA00023180"/>
    </source>
</evidence>